<accession>A0AAE3ZDJ5</accession>
<dbReference type="NCBIfam" id="NF033634">
    <property type="entry name" value="SLATT_1"/>
    <property type="match status" value="1"/>
</dbReference>
<evidence type="ECO:0008006" key="5">
    <source>
        <dbReference type="Google" id="ProtNLM"/>
    </source>
</evidence>
<name>A0AAE3ZDJ5_9ACTN</name>
<dbReference type="Pfam" id="PF14015">
    <property type="entry name" value="DUF4231"/>
    <property type="match status" value="1"/>
</dbReference>
<proteinExistence type="predicted"/>
<dbReference type="RefSeq" id="WP_310272579.1">
    <property type="nucleotide sequence ID" value="NZ_JAVDXW010000001.1"/>
</dbReference>
<feature type="transmembrane region" description="Helical" evidence="2">
    <location>
        <begin position="45"/>
        <end position="68"/>
    </location>
</feature>
<dbReference type="Proteomes" id="UP001180845">
    <property type="component" value="Unassembled WGS sequence"/>
</dbReference>
<dbReference type="EMBL" id="JAVDXW010000001">
    <property type="protein sequence ID" value="MDR7301703.1"/>
    <property type="molecule type" value="Genomic_DNA"/>
</dbReference>
<evidence type="ECO:0000313" key="4">
    <source>
        <dbReference type="Proteomes" id="UP001180845"/>
    </source>
</evidence>
<reference evidence="3" key="1">
    <citation type="submission" date="2023-07" db="EMBL/GenBank/DDBJ databases">
        <title>Sequencing the genomes of 1000 actinobacteria strains.</title>
        <authorList>
            <person name="Klenk H.-P."/>
        </authorList>
    </citation>
    <scope>NUCLEOTIDE SEQUENCE</scope>
    <source>
        <strain evidence="3">DSM 45977</strain>
    </source>
</reference>
<keyword evidence="2" id="KW-0812">Transmembrane</keyword>
<feature type="transmembrane region" description="Helical" evidence="2">
    <location>
        <begin position="186"/>
        <end position="204"/>
    </location>
</feature>
<protein>
    <recommendedName>
        <fullName evidence="5">DUF4231 domain-containing protein</fullName>
    </recommendedName>
</protein>
<keyword evidence="1" id="KW-0175">Coiled coil</keyword>
<feature type="transmembrane region" description="Helical" evidence="2">
    <location>
        <begin position="159"/>
        <end position="180"/>
    </location>
</feature>
<sequence>MGSAEATTGIIGGGVISGDSHPDDVQLRLGERSEQLHRARLVQRFLVLWAFPGNIVLFAASLGCFTALAEPPFWLLALAVVVPIGSVVVSARVLYRQHFAVRALGAQLRELHRAHREQLLEDVGAGDLLAAQKRYRLLLPETVEQYRAEARRHRRAHNALQGLIIGGSIAASVTVAASVSLATARWPAVGMSLLVALAAAFAGYSRYRERGINLQQTADALEREYHSVELRAGKYRRFEDERAAYAEFAHEVEALREEHAKRQQQVGQAAVPDAVM</sequence>
<comment type="caution">
    <text evidence="3">The sequence shown here is derived from an EMBL/GenBank/DDBJ whole genome shotgun (WGS) entry which is preliminary data.</text>
</comment>
<organism evidence="3 4">
    <name type="scientific">Haloactinomyces albus</name>
    <dbReference type="NCBI Taxonomy" id="1352928"/>
    <lineage>
        <taxon>Bacteria</taxon>
        <taxon>Bacillati</taxon>
        <taxon>Actinomycetota</taxon>
        <taxon>Actinomycetes</taxon>
        <taxon>Actinopolysporales</taxon>
        <taxon>Actinopolysporaceae</taxon>
        <taxon>Haloactinomyces</taxon>
    </lineage>
</organism>
<gene>
    <name evidence="3" type="ORF">JOF55_001884</name>
</gene>
<evidence type="ECO:0000256" key="1">
    <source>
        <dbReference type="SAM" id="Coils"/>
    </source>
</evidence>
<dbReference type="InterPro" id="IPR025325">
    <property type="entry name" value="DUF4231"/>
</dbReference>
<evidence type="ECO:0000313" key="3">
    <source>
        <dbReference type="EMBL" id="MDR7301703.1"/>
    </source>
</evidence>
<keyword evidence="2" id="KW-1133">Transmembrane helix</keyword>
<feature type="transmembrane region" description="Helical" evidence="2">
    <location>
        <begin position="74"/>
        <end position="95"/>
    </location>
</feature>
<keyword evidence="4" id="KW-1185">Reference proteome</keyword>
<keyword evidence="2" id="KW-0472">Membrane</keyword>
<feature type="coiled-coil region" evidence="1">
    <location>
        <begin position="204"/>
        <end position="265"/>
    </location>
</feature>
<dbReference type="AlphaFoldDB" id="A0AAE3ZDJ5"/>
<evidence type="ECO:0000256" key="2">
    <source>
        <dbReference type="SAM" id="Phobius"/>
    </source>
</evidence>